<dbReference type="RefSeq" id="WP_088864843.1">
    <property type="nucleotide sequence ID" value="NZ_CP015101.1"/>
</dbReference>
<reference evidence="4 5" key="1">
    <citation type="submission" date="2016-04" db="EMBL/GenBank/DDBJ databases">
        <title>Complete genome sequence of Thermococcus barossii type strain SHCK-94.</title>
        <authorList>
            <person name="Oger P.M."/>
        </authorList>
    </citation>
    <scope>NUCLEOTIDE SEQUENCE [LARGE SCALE GENOMIC DNA]</scope>
    <source>
        <strain evidence="4 5">SHCK-94</strain>
    </source>
</reference>
<protein>
    <recommendedName>
        <fullName evidence="3">Right handed beta helix domain-containing protein</fullName>
    </recommendedName>
</protein>
<evidence type="ECO:0000313" key="5">
    <source>
        <dbReference type="Proteomes" id="UP000250272"/>
    </source>
</evidence>
<dbReference type="InterPro" id="IPR012334">
    <property type="entry name" value="Pectin_lyas_fold"/>
</dbReference>
<dbReference type="EMBL" id="CP015101">
    <property type="protein sequence ID" value="ASJ04827.1"/>
    <property type="molecule type" value="Genomic_DNA"/>
</dbReference>
<dbReference type="Gene3D" id="2.160.20.10">
    <property type="entry name" value="Single-stranded right-handed beta-helix, Pectin lyase-like"/>
    <property type="match status" value="1"/>
</dbReference>
<dbReference type="NCBIfam" id="TIGR04213">
    <property type="entry name" value="PGF_pre_PGF"/>
    <property type="match status" value="1"/>
</dbReference>
<dbReference type="GeneID" id="33326188"/>
<accession>A0A2Z2ME63</accession>
<dbReference type="Proteomes" id="UP000250272">
    <property type="component" value="Chromosome"/>
</dbReference>
<feature type="domain" description="Right handed beta helix" evidence="3">
    <location>
        <begin position="2615"/>
        <end position="2755"/>
    </location>
</feature>
<evidence type="ECO:0000256" key="1">
    <source>
        <dbReference type="SAM" id="MobiDB-lite"/>
    </source>
</evidence>
<keyword evidence="2" id="KW-0472">Membrane</keyword>
<evidence type="ECO:0000259" key="3">
    <source>
        <dbReference type="Pfam" id="PF13229"/>
    </source>
</evidence>
<proteinExistence type="predicted"/>
<dbReference type="InterPro" id="IPR026453">
    <property type="entry name" value="PGF_pre_PGF"/>
</dbReference>
<dbReference type="SUPFAM" id="SSF48726">
    <property type="entry name" value="Immunoglobulin"/>
    <property type="match status" value="1"/>
</dbReference>
<keyword evidence="2" id="KW-0812">Transmembrane</keyword>
<gene>
    <name evidence="4" type="ORF">A3L01_05410</name>
</gene>
<feature type="region of interest" description="Disordered" evidence="1">
    <location>
        <begin position="1392"/>
        <end position="1411"/>
    </location>
</feature>
<evidence type="ECO:0000256" key="2">
    <source>
        <dbReference type="SAM" id="Phobius"/>
    </source>
</evidence>
<dbReference type="OrthoDB" id="137612at2157"/>
<dbReference type="SMART" id="SM00710">
    <property type="entry name" value="PbH1"/>
    <property type="match status" value="15"/>
</dbReference>
<dbReference type="InterPro" id="IPR013783">
    <property type="entry name" value="Ig-like_fold"/>
</dbReference>
<dbReference type="InterPro" id="IPR036179">
    <property type="entry name" value="Ig-like_dom_sf"/>
</dbReference>
<organism evidence="4 5">
    <name type="scientific">Thermococcus barossii</name>
    <dbReference type="NCBI Taxonomy" id="54077"/>
    <lineage>
        <taxon>Archaea</taxon>
        <taxon>Methanobacteriati</taxon>
        <taxon>Methanobacteriota</taxon>
        <taxon>Thermococci</taxon>
        <taxon>Thermococcales</taxon>
        <taxon>Thermococcaceae</taxon>
        <taxon>Thermococcus</taxon>
    </lineage>
</organism>
<dbReference type="Gene3D" id="2.60.120.260">
    <property type="entry name" value="Galactose-binding domain-like"/>
    <property type="match status" value="1"/>
</dbReference>
<dbReference type="Pfam" id="PF13229">
    <property type="entry name" value="Beta_helix"/>
    <property type="match status" value="2"/>
</dbReference>
<dbReference type="KEGG" id="tbs:A3L01_05410"/>
<evidence type="ECO:0000313" key="4">
    <source>
        <dbReference type="EMBL" id="ASJ04827.1"/>
    </source>
</evidence>
<keyword evidence="5" id="KW-1185">Reference proteome</keyword>
<feature type="compositionally biased region" description="Low complexity" evidence="1">
    <location>
        <begin position="4009"/>
        <end position="4028"/>
    </location>
</feature>
<dbReference type="InterPro" id="IPR006626">
    <property type="entry name" value="PbH1"/>
</dbReference>
<dbReference type="Gene3D" id="2.60.40.10">
    <property type="entry name" value="Immunoglobulins"/>
    <property type="match status" value="1"/>
</dbReference>
<feature type="domain" description="Right handed beta helix" evidence="3">
    <location>
        <begin position="457"/>
        <end position="571"/>
    </location>
</feature>
<feature type="region of interest" description="Disordered" evidence="1">
    <location>
        <begin position="4008"/>
        <end position="4032"/>
    </location>
</feature>
<name>A0A2Z2ME63_9EURY</name>
<dbReference type="InterPro" id="IPR011050">
    <property type="entry name" value="Pectin_lyase_fold/virulence"/>
</dbReference>
<dbReference type="SUPFAM" id="SSF51126">
    <property type="entry name" value="Pectin lyase-like"/>
    <property type="match status" value="3"/>
</dbReference>
<keyword evidence="2" id="KW-1133">Transmembrane helix</keyword>
<sequence length="4058" mass="445812">MRKLTVFLIYLLLASYLNVGFVGVSHVVQAQGTYVFQDDFNDNSLDPARWSTEVVGDGNSVTETSGEIQVVTYGHGGWDSGHALLKSREIDVDNWSSVTFEADWKFTDPNTAEMLVHVVDLDTGKYVGVHYISWNGPKVSYRYDGTSQDEPREIPTNYVPFKIVIYRDRFEFWESGILVKTISTTSMSGTTRFQFVLGGWESSPLYSHMYFDNAAVEYEPALPEDEPLEVTIVSPEEREYDTSVIDLNVTANKPVDEWRYSLNGGENVTFTPNTTITAPNGENRLVVYALAGDERGMAQVNFYVNAEEEDTTPPGTVRNLTHEVGADYIHWTWDNPEDEDFETALVYIDGEFQGETDEGEWWLDELSPGETHTIGILTRDYSGNVNTTWVNDTATTLTPAETVYVNESGWWYEGGELNPSETPLQDGIDGAVKGGTVIVLAGTYPESVEVDKPLTVETGENARITGDGSEWENGKKPVFYVSSDNVTLRGFEIDSSVSNIGVWLDDVGNCTVENNNIIIREAGESERYGIYLSYGGNHVVRNNEVSVSGFQGVGIYVYETDGESDVYGNTVVTEGDSADGIEVFYSSAWVYDNTISISGVGETPGYALYLYLAEDSSIDNNGLTTNLSEENAWAILVIGEFKGSLSGNRINGVQTEIVCPENCLLRGVSPENRPAPPEGYGDVGEYLEIDADSWLHLGLYYDDSSLGGLREDTLQIWRFNEGWTLDGTSGGSLDTLKNLVEANLTQSGIFAPLAQEENDVTPPVLTFVEPTPENGALIGYSHVVINVTSNENLSGAIIEFDGANHTMLGSGRSWHYEADVSDGVHTFKAYGTDLAGNNGTSEGRSFEVDTKAPEYSDVGQDKAGIPPGGELHVHAFWSDLHLSYARLITNATEGGAWDWIDDTFFEGSEGWSNFTISTEGLDPGLYCWFIEASDSLEHWNSTPTECFRLYEPPEIVSHSPESPVESYVGDTVTFSITASQIVNVTWYLDGSPVKTEQNVETSTYTNSDAGEGEHGVRAAVENANGSASQFWAWYVYPRPGLTVSFVGPTPENGARLNVRTVVINVTSSLDLESATLEWNGVNESMSGSGRSWWATKENLADGTYTFRVYGSADGVSNATEERTIEIDATAPGFIEYGQSSDEVLEGESIEVFARWSDAHLDGAVLVTNATFVDGAFVWSEVPLEIAGGWSNWSINTDGNFAGKVFCWYIRANDTFGNENETPELCFRVGERLRIISFSPESSEVELPHNGTAVFSVELNQIANVTWFVNGTEVFEEVGNESTYTNSTLIPGLWNVSVIAGNGNGLARHWWLMHVNPPENEPPEIQFVPPTPENGSLLGSGWLSFAINSSENLSSAVLELDGLNHTMSGSGKSWEFGPVLVDDGPHTFRAYGTDEGGATGASEPRTVVTDSTDPEVVDELVNLTVVSGTEDQVWVVAERLSKAGVWITARDPHPGWYTVDFNPDANTPQAGWYRLGAGEWESEVPFFIPFNTSEEGYVIYFISVADALNHLGYDRYFFLTVRDTTPPARIEYLQIYPFVGGAEIAWQNPSDEDFNHTELWINETLVGNFTGEPGSIGGHTAFLTTGETYNISVVPVDRYGNRGEATWKSVKIPYPSLNVRYVPPTPADGAELPSDTDRITVKVSSEDEISACRIVWDGASYSVPVEYHWVSQVDERGNIHSKLVYTCEKTFSGHLNGGHSFYAVVSDGYGHFKALQTRHVEVLWPCFEDCALELRSPEGNVMSLFIPINFTMTGNSLPANYSLTIENLRYTEEFSPNVSYTWEGEMLTLTGSFVLDMRPFMKDMEKLGGEPVILKVTAKGPCGNEVSAETGFTVCKGNERPELKVELPDSVRPGEAVVPIIEAKDPNGNLEGIYISINGNGYMEYSPGMDVSEYLQPYANNIVKVKAVDLCGEAVIQVFKVKVEGPPLTGDWVVDNVQTCNGRDYTVNGSLLITGSGSLELRNCRVHLLGSGVEVNGTLRALQGSLIYGTSLGLYGEGGTVEVSESGMKGFDGGNFTGTASFLHSSLTGEFVFNLSTVELDGSEVVGGITASGSLSVRGSSFHDGKGLTYLRPLWNSPGSLVIANSTFRNNDFGIKFVGVASDWYWKMENLLVENNRECGLYLEAPRYGYAMEELKNVTVRNNGKGVCAKKIRLGFRDSLIESNGERNFELELGSNWIYLYDTNVTGSDYAFHAINAGGIELHDVNVTGDVSPYPTYLMVYVDKGKESTFEGGKGGRFFAFVDGKLRLRSYTIEGGRIQVKPDGTLRVEDVDGIPATSDLDRDASVLRNVTIEGLRNGSAQSHMVIMNSRLEDSTFGTLSTDVLLRGCRIDGGSVSFSTRLFWSQEETEVEGTVIGENAEWFYSTSEPGENWMYVPESTGMSSGTAPFSADMYRSHFTSGTEVGEFTDLYLKKVVSFEKLPVLAWLDYYAISGVEIYVNGRKVVDELDHEAQLSFVQGWGGGSISAHPLMGLVDIAGYLRTGDNVIAVHVRSPNRYPYLQLGAFRGTLYTVGGAAGLRDSVVNAPVHGSSARLILAGDEINGNVTSEYYSRVRIIGSTVHGSVEASGYLKMERSEITGDGTGYGVWSDGRFDIILNGSTVSGFEYGVHLLPLGSKGSVEIVSSTVTGNEVGLWIRQARADIRSNYVMHNGRGMDLSEVNGTVYNSLLFDNGEGIVLGTWKGTNLLLDHDTVTGGSVGISVTGGNGGRVSLTNSIVQNNGLGLLVDGNAILALENNSVVNGKGIRLTKKAGSLSINNTDWGGHEPKFVKNYTGGTMYTASGEEEENYDILSETGDVSPGSTVGTGPGWGSSLLGVSLNLYPMENDTVRGVVSLAGRATSRSPITKVNYTLIYNGTEEMLGESTPNSGEYYDYITLDTLGRNLTSTGYLRFTAKNAEGTSISAVRKVRFGNADIRIEGFSISHPTAVYVYRRDPDYYGTSIPYDERFANVSVLLKNIGGLTGVAKIELVLPEYIERHTGRVNLLVAVPGNTTGYFNALIPITVFDPITLTWDPLPDELPGDGKIPLKIRLYDTDGILRDERNATIEFDLGPVFKINEYDAYVYTRQWCQGSGECHVKNYGLNSYTYDGDGDENLEAAESHHFDITFQNIGDRPAYLRSFSVRDYIPERDPNLHNKLLKRNSVTLLGGGDATFMADVWSKNLTRLVKPGEKRWVHGAWMPWWLDAPPRFIPPVNFSGEYLSSMNVIYNETVNGQPRQGYYVTIPVNYVKTPVEALDKSFIPFTENVGPVQVDVIGVNGNKTYLKLTNTNDNVYYSYYAEGDYDMNPEGYVWYHVIPPGFEFKAIADHSKEPGTVIPHYRVTVGVEYSLLFNEIDLIAIGVEGGLGVYDIDVPARTIAMAIAKSMLKITNIVENIDFPDEDKNFTWMAQNSPETNDLIAADDATYAAILDLNTMARLEQNYGMDRQFYEEVANFGDIPLPRELEVVKKYGKAILGDEDLQILFLETVLEIIDNDDLNEIYKEAQDAANPKSPEEEMAEDFSETSKKIAKEKAQELVVKEIKKKKSFQSLSPEKQKKALKDAKGSIAAAVDTFITLGEWAFYNIYATLTQPLPVSIQVLDPPANYTVEAQRLDTAILLGGEGGSLDGWGNVSLNFGETDIYRAEYIVPTPLTRVGPLFNGTLEEMSVEITGSRKGEMFGSLRMEIKPDPRNASMVFALFRNGAFTEAFLGSYFTSIDSFDVRIGNDTIILSAEGRLVALPEDEEIHVTMSVGRLFTNATIERRGHYRGTVELKPAFGIEPSNVETSIGGDVETSRGDANGSVVIAVPENGTVEPPEINVAPQRLYIGGTVGIETSKPCPLAWRLGSLSGEGAFVPTEKLEPGNHTLTVICTYGNLSVEKAFTIELLKRPEVRNEADGNLVSADSGDWVAVSTKTDLYRLYFLPRVKVSGVVAVYQRAGEVEAQEGYDYITYAVFNVTHPENWSIANATLRFRVSKEWMVRHNVSRTSLLLLHYENGWKEYKPTFEYEDLRYAYYKVSVPSLSLFAVAEKVKVENETSGETETPTHTESPTETTPARAPEGGNTTYYVLVALVILALLVYAYRRR</sequence>
<feature type="transmembrane region" description="Helical" evidence="2">
    <location>
        <begin position="4037"/>
        <end position="4055"/>
    </location>
</feature>
<dbReference type="InterPro" id="IPR039448">
    <property type="entry name" value="Beta_helix"/>
</dbReference>